<evidence type="ECO:0000256" key="1">
    <source>
        <dbReference type="SAM" id="MobiDB-lite"/>
    </source>
</evidence>
<keyword evidence="3" id="KW-1185">Reference proteome</keyword>
<dbReference type="STRING" id="694573.A0A194V0M3"/>
<dbReference type="Proteomes" id="UP000078576">
    <property type="component" value="Unassembled WGS sequence"/>
</dbReference>
<dbReference type="OrthoDB" id="1431934at2759"/>
<protein>
    <submittedName>
        <fullName evidence="2">Uncharacterized protein</fullName>
    </submittedName>
</protein>
<gene>
    <name evidence="2" type="ORF">VP1G_04833</name>
</gene>
<name>A0A194V0M3_CYTMA</name>
<evidence type="ECO:0000313" key="2">
    <source>
        <dbReference type="EMBL" id="KUI57475.1"/>
    </source>
</evidence>
<dbReference type="EMBL" id="KN714700">
    <property type="protein sequence ID" value="KUI57475.1"/>
    <property type="molecule type" value="Genomic_DNA"/>
</dbReference>
<feature type="region of interest" description="Disordered" evidence="1">
    <location>
        <begin position="922"/>
        <end position="942"/>
    </location>
</feature>
<reference evidence="3" key="1">
    <citation type="submission" date="2014-12" db="EMBL/GenBank/DDBJ databases">
        <title>Genome Sequence of Valsa Canker Pathogens Uncovers a Specific Adaption of Colonization on Woody Bark.</title>
        <authorList>
            <person name="Yin Z."/>
            <person name="Liu H."/>
            <person name="Gao X."/>
            <person name="Li Z."/>
            <person name="Song N."/>
            <person name="Ke X."/>
            <person name="Dai Q."/>
            <person name="Wu Y."/>
            <person name="Sun Y."/>
            <person name="Xu J.-R."/>
            <person name="Kang Z.K."/>
            <person name="Wang L."/>
            <person name="Huang L."/>
        </authorList>
    </citation>
    <scope>NUCLEOTIDE SEQUENCE [LARGE SCALE GENOMIC DNA]</scope>
    <source>
        <strain evidence="3">SXYL134</strain>
    </source>
</reference>
<dbReference type="AlphaFoldDB" id="A0A194V0M3"/>
<proteinExistence type="predicted"/>
<sequence length="942" mass="107920">MLSATSDEDDEDGLLYEEAFADLLDLDPNYQQVLDEAAAIRPPGPRIVRRRRYFQYIPKWTDPRVSASGTRPYQYRRPALLPEDRVEGLESDDPSKYALRFGKDPAAPWTALGRSMLTPITGNPTLTAADQASAHTQASIPDWLEDWQSFVLKGYTAAELKQQGAFDPDMTFQEPAMNMSDEDIHPLLRRDKWAQDQDEGRWENYPILLYRFDGTAGRWDMQQKDDILWNALQPTLKLVSRVLYSNPPFWRSILDLYKLGPVDSSRVPEAARRRGQAPDWENLTAVHLEIEDRNMYPEAVALRDSGFDASAVTEHVLDAYICFSFNDQIRGRTGCTELIDIQQSSGGDKRYMIEVTVAPQAVWPLLVPEYTASEKAVTSTIIASILLHELAHAVVYAHEILLKRPGWNTDPALSPFHINLELIPRQQLDLLTALGSRICGRLQMPMYFFQDEFRAEEGYAFEKQLWGGRLDSLINPETGMSSHDGFPGTIAVLREWPHTRCHPRPYFRRDTATPDEYENGWPIWLATPPPTLVRRETAVPVTMLSQYLDQSFWSTKFRKYGHQALKISRHQWEGRSLKSTFSYVLSSKRDVVRAFRSKTAYRWMRRAHRALVEAREYALATYMTNLSQSAVESDMMRRRLHYEKKTWPRTDAALMRLRREVRRVRGIATTRLREYKARRGVLPLGAVEVGRGLEGYLEQVRLLLIQGKELDRLLGEEVQYLQYLVLGFLRQENDARSRLQSYMDVIYERIYRVLEPAAATIIRTTARVNTEWLDVITEYAEACLAQNVRVDRTVRNLWGILTTMSTDANALYPPTQHHLDNLRNIIKNGRRVAAGGLAGSPMASNFDLLVDSAGLREIRTQRMRLRNLALRDMLRISRNNNLKQIVEEWLVILATQDRLRGAATEEERRAIQGDAVVDFSQFPISPPQVGEDSGDIDGSGGL</sequence>
<evidence type="ECO:0000313" key="3">
    <source>
        <dbReference type="Proteomes" id="UP000078576"/>
    </source>
</evidence>
<organism evidence="2 3">
    <name type="scientific">Cytospora mali</name>
    <name type="common">Apple Valsa canker fungus</name>
    <name type="synonym">Valsa mali</name>
    <dbReference type="NCBI Taxonomy" id="578113"/>
    <lineage>
        <taxon>Eukaryota</taxon>
        <taxon>Fungi</taxon>
        <taxon>Dikarya</taxon>
        <taxon>Ascomycota</taxon>
        <taxon>Pezizomycotina</taxon>
        <taxon>Sordariomycetes</taxon>
        <taxon>Sordariomycetidae</taxon>
        <taxon>Diaporthales</taxon>
        <taxon>Cytosporaceae</taxon>
        <taxon>Cytospora</taxon>
    </lineage>
</organism>
<accession>A0A194V0M3</accession>